<keyword evidence="16" id="KW-0934">Plastid</keyword>
<evidence type="ECO:0000256" key="6">
    <source>
        <dbReference type="ARBA" id="ARBA00022723"/>
    </source>
</evidence>
<evidence type="ECO:0000256" key="13">
    <source>
        <dbReference type="ARBA" id="ARBA00047008"/>
    </source>
</evidence>
<dbReference type="GO" id="GO:0009055">
    <property type="term" value="F:electron transfer activity"/>
    <property type="evidence" value="ECO:0007669"/>
    <property type="project" value="InterPro"/>
</dbReference>
<keyword evidence="12 14" id="KW-0604">Photosystem II</keyword>
<dbReference type="GO" id="GO:0005506">
    <property type="term" value="F:iron ion binding"/>
    <property type="evidence" value="ECO:0007669"/>
    <property type="project" value="InterPro"/>
</dbReference>
<dbReference type="GeneID" id="33352946"/>
<dbReference type="GO" id="GO:0020037">
    <property type="term" value="F:heme binding"/>
    <property type="evidence" value="ECO:0007669"/>
    <property type="project" value="InterPro"/>
</dbReference>
<keyword evidence="4 14" id="KW-0602">Photosynthesis</keyword>
<evidence type="ECO:0000256" key="1">
    <source>
        <dbReference type="ARBA" id="ARBA00004170"/>
    </source>
</evidence>
<comment type="similarity">
    <text evidence="2 14">Belongs to the cytochrome c family. PsbV subfamily.</text>
</comment>
<reference evidence="16" key="1">
    <citation type="journal article" date="2017" name="J. Phycol.">
        <title>Analysis of chloroplast genomes and a supermatrix inform reclassification of the Rhodomelaceae (Rhodophyta).</title>
        <authorList>
            <person name="Diaz-Tapia P."/>
            <person name="Maggs C.A."/>
            <person name="West J.A."/>
            <person name="Verbruggen H."/>
        </authorList>
    </citation>
    <scope>NUCLEOTIDE SEQUENCE</scope>
    <source>
        <strain evidence="16">HV1445</strain>
    </source>
</reference>
<evidence type="ECO:0000259" key="15">
    <source>
        <dbReference type="PROSITE" id="PS51007"/>
    </source>
</evidence>
<keyword evidence="5 14" id="KW-0349">Heme</keyword>
<dbReference type="Pfam" id="PF14495">
    <property type="entry name" value="Cytochrom_C550"/>
    <property type="match status" value="1"/>
</dbReference>
<dbReference type="GO" id="GO:0022904">
    <property type="term" value="P:respiratory electron transport chain"/>
    <property type="evidence" value="ECO:0007669"/>
    <property type="project" value="InterPro"/>
</dbReference>
<proteinExistence type="inferred from homology"/>
<dbReference type="GO" id="GO:0009523">
    <property type="term" value="C:photosystem II"/>
    <property type="evidence" value="ECO:0007669"/>
    <property type="project" value="UniProtKB-KW"/>
</dbReference>
<dbReference type="InterPro" id="IPR017851">
    <property type="entry name" value="PsbV_cyt_c550"/>
</dbReference>
<comment type="subcellular location">
    <subcellularLocation>
        <location evidence="1">Membrane</location>
        <topology evidence="1">Peripheral membrane protein</topology>
    </subcellularLocation>
    <subcellularLocation>
        <location evidence="14">Plastid</location>
        <location evidence="14">Chloroplast thylakoid membrane</location>
        <topology evidence="14">Peripheral membrane protein</topology>
        <orientation evidence="14">Lumenal side</orientation>
    </subcellularLocation>
    <text evidence="14">Associated with photosystem II at the lumenal side of the thylakoid membrane.</text>
</comment>
<dbReference type="PIRSF" id="PIRSF005890">
    <property type="entry name" value="Phot_II_cyt_c550"/>
    <property type="match status" value="1"/>
</dbReference>
<evidence type="ECO:0000256" key="7">
    <source>
        <dbReference type="ARBA" id="ARBA00022729"/>
    </source>
</evidence>
<keyword evidence="6 14" id="KW-0479">Metal-binding</keyword>
<feature type="binding site" description="covalent" evidence="14">
    <location>
        <position position="64"/>
    </location>
    <ligand>
        <name>heme c</name>
        <dbReference type="ChEBI" id="CHEBI:61717"/>
    </ligand>
</feature>
<evidence type="ECO:0000256" key="12">
    <source>
        <dbReference type="ARBA" id="ARBA00023276"/>
    </source>
</evidence>
<dbReference type="InterPro" id="IPR029490">
    <property type="entry name" value="Cytochrom_C550"/>
</dbReference>
<feature type="binding site" description="axial binding residue" evidence="14">
    <location>
        <position position="119"/>
    </location>
    <ligand>
        <name>heme c</name>
        <dbReference type="ChEBI" id="CHEBI:61717"/>
    </ligand>
    <ligandPart>
        <name>Fe</name>
        <dbReference type="ChEBI" id="CHEBI:18248"/>
    </ligandPart>
</feature>
<dbReference type="GO" id="GO:0009535">
    <property type="term" value="C:chloroplast thylakoid membrane"/>
    <property type="evidence" value="ECO:0007669"/>
    <property type="project" value="UniProtKB-SubCell"/>
</dbReference>
<keyword evidence="9 14" id="KW-0408">Iron</keyword>
<dbReference type="AlphaFoldDB" id="A0A1Z1M0B1"/>
<feature type="chain" id="PRO_5013409675" description="Photosystem II extrinsic protein V" evidence="14">
    <location>
        <begin position="28"/>
        <end position="164"/>
    </location>
</feature>
<accession>A0A1Z1M0B1</accession>
<dbReference type="RefSeq" id="YP_009391353.1">
    <property type="nucleotide sequence ID" value="NC_035258.1"/>
</dbReference>
<dbReference type="InterPro" id="IPR016003">
    <property type="entry name" value="PsbV_cyt_c550-like"/>
</dbReference>
<keyword evidence="10 14" id="KW-0793">Thylakoid</keyword>
<evidence type="ECO:0000256" key="11">
    <source>
        <dbReference type="ARBA" id="ARBA00023136"/>
    </source>
</evidence>
<dbReference type="PROSITE" id="PS51007">
    <property type="entry name" value="CYTC"/>
    <property type="match status" value="1"/>
</dbReference>
<comment type="cofactor">
    <cofactor evidence="14">
        <name>heme c</name>
        <dbReference type="ChEBI" id="CHEBI:61717"/>
    </cofactor>
    <text evidence="14">Binds 1 heme c group covalently per subunit.</text>
</comment>
<geneLocation type="chloroplast" evidence="16"/>
<dbReference type="Gene3D" id="1.10.760.10">
    <property type="entry name" value="Cytochrome c-like domain"/>
    <property type="match status" value="1"/>
</dbReference>
<keyword evidence="8 14" id="KW-0249">Electron transport</keyword>
<gene>
    <name evidence="14 16" type="primary">psbV</name>
</gene>
<name>A0A1Z1M0B1_9FLOR</name>
<organism evidence="16">
    <name type="scientific">Platysiphonia delicata</name>
    <dbReference type="NCBI Taxonomy" id="2006979"/>
    <lineage>
        <taxon>Eukaryota</taxon>
        <taxon>Rhodophyta</taxon>
        <taxon>Florideophyceae</taxon>
        <taxon>Rhodymeniophycidae</taxon>
        <taxon>Ceramiales</taxon>
        <taxon>Delesseriaceae</taxon>
        <taxon>Platysiphonia</taxon>
    </lineage>
</organism>
<keyword evidence="3 14" id="KW-0813">Transport</keyword>
<comment type="function">
    <text evidence="14">One of the extrinsic, lumenal subunits of photosystem II (PSII). PSII is a light-driven water plastoquinone oxidoreductase, using light energy to abstract electrons from H(2)O, generating a proton gradient subsequently used for ATP formation. The extrinsic proteins stabilize the structure of photosystem II oxygen-evolving complex (OEC), the ion environment of oxygen evolution and protect the OEC against heat-induced inactivation. Low-potential cytochrome c that plays a role in the OEC of PSII.</text>
</comment>
<evidence type="ECO:0000256" key="3">
    <source>
        <dbReference type="ARBA" id="ARBA00022448"/>
    </source>
</evidence>
<dbReference type="GO" id="GO:0019684">
    <property type="term" value="P:photosynthesis, light reaction"/>
    <property type="evidence" value="ECO:0007669"/>
    <property type="project" value="UniProtKB-UniRule"/>
</dbReference>
<evidence type="ECO:0000256" key="4">
    <source>
        <dbReference type="ARBA" id="ARBA00022531"/>
    </source>
</evidence>
<evidence type="ECO:0000256" key="14">
    <source>
        <dbReference type="HAMAP-Rule" id="MF_01378"/>
    </source>
</evidence>
<dbReference type="InterPro" id="IPR009056">
    <property type="entry name" value="Cyt_c-like_dom"/>
</dbReference>
<dbReference type="HAMAP" id="MF_01378">
    <property type="entry name" value="PSII_Cyt550"/>
    <property type="match status" value="1"/>
</dbReference>
<dbReference type="EMBL" id="MF101409">
    <property type="protein sequence ID" value="ARW59497.1"/>
    <property type="molecule type" value="Genomic_DNA"/>
</dbReference>
<sequence precursor="true">MKFKKNILFLFITFLLYVTLIISPVSAVEIDDIIRTTQLDESGKKITFSPDELTRGKRVFNATCAQCHNGGITKTNPNIGLDMESLSLAVPPRDNITNLIDYMKRPTSYDGTTLISELHPSIAGAEIFPKMRNLTDDDLFCIAGYILNQAQLSPEKWGGGKIYY</sequence>
<dbReference type="InterPro" id="IPR036909">
    <property type="entry name" value="Cyt_c-like_dom_sf"/>
</dbReference>
<feature type="signal peptide" evidence="14">
    <location>
        <begin position="1"/>
        <end position="27"/>
    </location>
</feature>
<feature type="binding site" description="axial binding residue" evidence="14">
    <location>
        <position position="68"/>
    </location>
    <ligand>
        <name>heme c</name>
        <dbReference type="ChEBI" id="CHEBI:61717"/>
    </ligand>
    <ligandPart>
        <name>Fe</name>
        <dbReference type="ChEBI" id="CHEBI:18248"/>
    </ligandPart>
</feature>
<keyword evidence="16" id="KW-0150">Chloroplast</keyword>
<dbReference type="NCBIfam" id="TIGR03045">
    <property type="entry name" value="PS_II_C550"/>
    <property type="match status" value="1"/>
</dbReference>
<feature type="binding site" description="covalent" evidence="14">
    <location>
        <position position="67"/>
    </location>
    <ligand>
        <name>heme c</name>
        <dbReference type="ChEBI" id="CHEBI:61717"/>
    </ligand>
</feature>
<comment type="subunit">
    <text evidence="13">PSII is composed of 1 copy each of membrane proteins PsbA, PsbB, PsbC, PsbD, PsbE, PsbF, PsbH, PsbI, PsbJ, PsbK, PsbL, PsbM, PsbT, PsbY, PsbZ, Psb30/Ycf12, at least 3 peripheral proteins of the oxygen-evolving complex and a large number of cofactors. It forms dimeric complexes. The extrinsic subunits in red algae are PsbO (OEC33), PsbQ', cytochrome c-550 and PsbU.</text>
</comment>
<protein>
    <recommendedName>
        <fullName evidence="14">Photosystem II extrinsic protein V</fullName>
        <shortName evidence="14">PsbV</shortName>
    </recommendedName>
    <alternativeName>
        <fullName evidence="14">Cytochrome c-550</fullName>
    </alternativeName>
    <alternativeName>
        <fullName evidence="14">Cytochrome c550</fullName>
    </alternativeName>
</protein>
<evidence type="ECO:0000256" key="2">
    <source>
        <dbReference type="ARBA" id="ARBA00010433"/>
    </source>
</evidence>
<keyword evidence="11 14" id="KW-0472">Membrane</keyword>
<feature type="domain" description="Cytochrome c" evidence="15">
    <location>
        <begin position="51"/>
        <end position="150"/>
    </location>
</feature>
<dbReference type="SUPFAM" id="SSF46626">
    <property type="entry name" value="Cytochrome c"/>
    <property type="match status" value="1"/>
</dbReference>
<evidence type="ECO:0000256" key="9">
    <source>
        <dbReference type="ARBA" id="ARBA00023004"/>
    </source>
</evidence>
<evidence type="ECO:0000256" key="8">
    <source>
        <dbReference type="ARBA" id="ARBA00022982"/>
    </source>
</evidence>
<evidence type="ECO:0000313" key="16">
    <source>
        <dbReference type="EMBL" id="ARW59497.1"/>
    </source>
</evidence>
<evidence type="ECO:0000256" key="5">
    <source>
        <dbReference type="ARBA" id="ARBA00022617"/>
    </source>
</evidence>
<keyword evidence="7 14" id="KW-0732">Signal</keyword>
<evidence type="ECO:0000256" key="10">
    <source>
        <dbReference type="ARBA" id="ARBA00023078"/>
    </source>
</evidence>